<accession>A0A2W7RCC5</accession>
<dbReference type="OrthoDB" id="872894at2"/>
<evidence type="ECO:0000313" key="1">
    <source>
        <dbReference type="EMBL" id="PZX48385.1"/>
    </source>
</evidence>
<evidence type="ECO:0000313" key="2">
    <source>
        <dbReference type="Proteomes" id="UP000248882"/>
    </source>
</evidence>
<dbReference type="RefSeq" id="WP_111322048.1">
    <property type="nucleotide sequence ID" value="NZ_QKZT01000020.1"/>
</dbReference>
<dbReference type="EMBL" id="QKZT01000020">
    <property type="protein sequence ID" value="PZX48385.1"/>
    <property type="molecule type" value="Genomic_DNA"/>
</dbReference>
<protein>
    <submittedName>
        <fullName evidence="1">Uncharacterized protein DUF3891</fullName>
    </submittedName>
</protein>
<dbReference type="AlphaFoldDB" id="A0A2W7RCC5"/>
<keyword evidence="2" id="KW-1185">Reference proteome</keyword>
<dbReference type="Pfam" id="PF13030">
    <property type="entry name" value="DUF3891"/>
    <property type="match status" value="1"/>
</dbReference>
<sequence>MIVSPINKGWKIIFHKAHALLAMDIGLKLDRSLWPLPKYWAAGMESIGEHDNDQPKWLERDNLTESGAPLDYRQRKEVDLEQAKAVANSAKYKSSFIVLMVAAHFQKLYGESKELKVQKFLEEMKEACDEILVNLNLEKKQVTQCYEFLRFCDDLSLALCQNDFENHKEAVQIEPIAGEEKISLSQLPNGEFLLDPWIFEEDEVVFNAECFTTTTDFYNEDAELKNDLDLLHPSEKKYLFKKRGI</sequence>
<organism evidence="1 2">
    <name type="scientific">Algoriphagus chordae</name>
    <dbReference type="NCBI Taxonomy" id="237019"/>
    <lineage>
        <taxon>Bacteria</taxon>
        <taxon>Pseudomonadati</taxon>
        <taxon>Bacteroidota</taxon>
        <taxon>Cytophagia</taxon>
        <taxon>Cytophagales</taxon>
        <taxon>Cyclobacteriaceae</taxon>
        <taxon>Algoriphagus</taxon>
    </lineage>
</organism>
<reference evidence="1 2" key="1">
    <citation type="submission" date="2018-06" db="EMBL/GenBank/DDBJ databases">
        <title>Genomic Encyclopedia of Archaeal and Bacterial Type Strains, Phase II (KMG-II): from individual species to whole genera.</title>
        <authorList>
            <person name="Goeker M."/>
        </authorList>
    </citation>
    <scope>NUCLEOTIDE SEQUENCE [LARGE SCALE GENOMIC DNA]</scope>
    <source>
        <strain evidence="1 2">DSM 19830</strain>
    </source>
</reference>
<name>A0A2W7RCC5_9BACT</name>
<dbReference type="Proteomes" id="UP000248882">
    <property type="component" value="Unassembled WGS sequence"/>
</dbReference>
<comment type="caution">
    <text evidence="1">The sequence shown here is derived from an EMBL/GenBank/DDBJ whole genome shotgun (WGS) entry which is preliminary data.</text>
</comment>
<gene>
    <name evidence="1" type="ORF">LV85_03629</name>
</gene>
<proteinExistence type="predicted"/>
<dbReference type="InterPro" id="IPR024992">
    <property type="entry name" value="DUF3891"/>
</dbReference>